<organism evidence="1 2">
    <name type="scientific">Prolixibacter denitrificans</name>
    <dbReference type="NCBI Taxonomy" id="1541063"/>
    <lineage>
        <taxon>Bacteria</taxon>
        <taxon>Pseudomonadati</taxon>
        <taxon>Bacteroidota</taxon>
        <taxon>Bacteroidia</taxon>
        <taxon>Marinilabiliales</taxon>
        <taxon>Prolixibacteraceae</taxon>
        <taxon>Prolixibacter</taxon>
    </lineage>
</organism>
<dbReference type="RefSeq" id="WP_170108997.1">
    <property type="nucleotide sequence ID" value="NZ_BLAU01000001.1"/>
</dbReference>
<evidence type="ECO:0000313" key="2">
    <source>
        <dbReference type="Proteomes" id="UP000396862"/>
    </source>
</evidence>
<keyword evidence="2" id="KW-1185">Reference proteome</keyword>
<comment type="caution">
    <text evidence="1">The sequence shown here is derived from an EMBL/GenBank/DDBJ whole genome shotgun (WGS) entry which is preliminary data.</text>
</comment>
<sequence length="53" mass="5932">MDLSLTGFGLDWRKGNEWNEKIVYGRVIRKAELSASDIGCLPDEFSILDAPFG</sequence>
<evidence type="ECO:0000313" key="1">
    <source>
        <dbReference type="EMBL" id="GET22114.1"/>
    </source>
</evidence>
<accession>A0ABQ0ZLC4</accession>
<dbReference type="Proteomes" id="UP000396862">
    <property type="component" value="Unassembled WGS sequence"/>
</dbReference>
<name>A0ABQ0ZLC4_9BACT</name>
<reference evidence="1 2" key="1">
    <citation type="submission" date="2019-10" db="EMBL/GenBank/DDBJ databases">
        <title>Prolixibacter strains distinguished by the presence of nitrate reductase genes were adept at nitrate-dependent anaerobic corrosion of metallic iron and carbon steel.</title>
        <authorList>
            <person name="Iino T."/>
            <person name="Shono N."/>
            <person name="Ito K."/>
            <person name="Nakamura R."/>
            <person name="Sueoka K."/>
            <person name="Harayama S."/>
            <person name="Ohkuma M."/>
        </authorList>
    </citation>
    <scope>NUCLEOTIDE SEQUENCE [LARGE SCALE GENOMIC DNA]</scope>
    <source>
        <strain evidence="1 2">MIC1-1</strain>
    </source>
</reference>
<protein>
    <submittedName>
        <fullName evidence="1">Uncharacterized protein</fullName>
    </submittedName>
</protein>
<dbReference type="EMBL" id="BLAU01000001">
    <property type="protein sequence ID" value="GET22114.1"/>
    <property type="molecule type" value="Genomic_DNA"/>
</dbReference>
<gene>
    <name evidence="1" type="ORF">JCM18694_23600</name>
</gene>
<proteinExistence type="predicted"/>